<sequence length="256" mass="27647">YTGSATVLASGGWYNVVGVRDSGVLRLYVNGASDGTLTESGATNIDNALPFHMGIMDQLTGSKDYRGQMDEVALWNRALTPTEINDVLWNGGIGNTYTDVFGFPPSVTLTSPANDSELTSGTIDFISIVTDDEQVTNVSFYLDGILNETDTSGFNGTYTFTKTVSEGVHNWSILAFDNQSLSNQSETRTFNYTQPPINIVLNNPSDAFISQIPTVRFNCSAADPIGVEQLNLTINGVVEEQVVNSSVSENLSLEKN</sequence>
<name>X1N5A8_9ZZZZ</name>
<protein>
    <recommendedName>
        <fullName evidence="2">LamG-like jellyroll fold domain-containing protein</fullName>
    </recommendedName>
</protein>
<dbReference type="AlphaFoldDB" id="X1N5A8"/>
<proteinExistence type="predicted"/>
<dbReference type="InterPro" id="IPR013320">
    <property type="entry name" value="ConA-like_dom_sf"/>
</dbReference>
<feature type="non-terminal residue" evidence="1">
    <location>
        <position position="1"/>
    </location>
</feature>
<feature type="non-terminal residue" evidence="1">
    <location>
        <position position="256"/>
    </location>
</feature>
<gene>
    <name evidence="1" type="ORF">S06H3_48023</name>
</gene>
<dbReference type="SUPFAM" id="SSF49899">
    <property type="entry name" value="Concanavalin A-like lectins/glucanases"/>
    <property type="match status" value="1"/>
</dbReference>
<dbReference type="Pfam" id="PF13385">
    <property type="entry name" value="Laminin_G_3"/>
    <property type="match status" value="1"/>
</dbReference>
<comment type="caution">
    <text evidence="1">The sequence shown here is derived from an EMBL/GenBank/DDBJ whole genome shotgun (WGS) entry which is preliminary data.</text>
</comment>
<evidence type="ECO:0000313" key="1">
    <source>
        <dbReference type="EMBL" id="GAI38778.1"/>
    </source>
</evidence>
<dbReference type="Pfam" id="PF17957">
    <property type="entry name" value="Big_7"/>
    <property type="match status" value="1"/>
</dbReference>
<dbReference type="InterPro" id="IPR013783">
    <property type="entry name" value="Ig-like_fold"/>
</dbReference>
<evidence type="ECO:0008006" key="2">
    <source>
        <dbReference type="Google" id="ProtNLM"/>
    </source>
</evidence>
<dbReference type="EMBL" id="BARV01030213">
    <property type="protein sequence ID" value="GAI38778.1"/>
    <property type="molecule type" value="Genomic_DNA"/>
</dbReference>
<dbReference type="Gene3D" id="2.60.120.200">
    <property type="match status" value="1"/>
</dbReference>
<organism evidence="1">
    <name type="scientific">marine sediment metagenome</name>
    <dbReference type="NCBI Taxonomy" id="412755"/>
    <lineage>
        <taxon>unclassified sequences</taxon>
        <taxon>metagenomes</taxon>
        <taxon>ecological metagenomes</taxon>
    </lineage>
</organism>
<dbReference type="Gene3D" id="2.60.40.10">
    <property type="entry name" value="Immunoglobulins"/>
    <property type="match status" value="1"/>
</dbReference>
<accession>X1N5A8</accession>
<reference evidence="1" key="1">
    <citation type="journal article" date="2014" name="Front. Microbiol.">
        <title>High frequency of phylogenetically diverse reductive dehalogenase-homologous genes in deep subseafloor sedimentary metagenomes.</title>
        <authorList>
            <person name="Kawai M."/>
            <person name="Futagami T."/>
            <person name="Toyoda A."/>
            <person name="Takaki Y."/>
            <person name="Nishi S."/>
            <person name="Hori S."/>
            <person name="Arai W."/>
            <person name="Tsubouchi T."/>
            <person name="Morono Y."/>
            <person name="Uchiyama I."/>
            <person name="Ito T."/>
            <person name="Fujiyama A."/>
            <person name="Inagaki F."/>
            <person name="Takami H."/>
        </authorList>
    </citation>
    <scope>NUCLEOTIDE SEQUENCE</scope>
    <source>
        <strain evidence="1">Expedition CK06-06</strain>
    </source>
</reference>